<dbReference type="Proteomes" id="UP001492380">
    <property type="component" value="Unassembled WGS sequence"/>
</dbReference>
<dbReference type="CDD" id="cd06186">
    <property type="entry name" value="NOX_Duox_like_FAD_NADP"/>
    <property type="match status" value="1"/>
</dbReference>
<feature type="transmembrane region" description="Helical" evidence="13">
    <location>
        <begin position="245"/>
        <end position="262"/>
    </location>
</feature>
<dbReference type="SUPFAM" id="SSF52343">
    <property type="entry name" value="Ferredoxin reductase-like, C-terminal NADP-linked domain"/>
    <property type="match status" value="1"/>
</dbReference>
<dbReference type="Gene3D" id="3.40.50.80">
    <property type="entry name" value="Nucleotide-binding domain of ferredoxin-NADP reductase (FNR) module"/>
    <property type="match status" value="1"/>
</dbReference>
<comment type="caution">
    <text evidence="15">The sequence shown here is derived from an EMBL/GenBank/DDBJ whole genome shotgun (WGS) entry which is preliminary data.</text>
</comment>
<dbReference type="SFLD" id="SFLDG01168">
    <property type="entry name" value="Ferric_reductase_subgroup_(FRE"/>
    <property type="match status" value="1"/>
</dbReference>
<dbReference type="PROSITE" id="PS51384">
    <property type="entry name" value="FAD_FR"/>
    <property type="match status" value="1"/>
</dbReference>
<evidence type="ECO:0000256" key="7">
    <source>
        <dbReference type="ARBA" id="ARBA00022982"/>
    </source>
</evidence>
<dbReference type="InterPro" id="IPR039261">
    <property type="entry name" value="FNR_nucleotide-bd"/>
</dbReference>
<feature type="transmembrane region" description="Helical" evidence="13">
    <location>
        <begin position="299"/>
        <end position="319"/>
    </location>
</feature>
<evidence type="ECO:0000256" key="13">
    <source>
        <dbReference type="SAM" id="Phobius"/>
    </source>
</evidence>
<keyword evidence="11 13" id="KW-0472">Membrane</keyword>
<dbReference type="InterPro" id="IPR017938">
    <property type="entry name" value="Riboflavin_synthase-like_b-brl"/>
</dbReference>
<evidence type="ECO:0000256" key="4">
    <source>
        <dbReference type="ARBA" id="ARBA00022448"/>
    </source>
</evidence>
<evidence type="ECO:0000256" key="5">
    <source>
        <dbReference type="ARBA" id="ARBA00022475"/>
    </source>
</evidence>
<dbReference type="InterPro" id="IPR013130">
    <property type="entry name" value="Fe3_Rdtase_TM_dom"/>
</dbReference>
<dbReference type="EC" id="1.16.1.9" evidence="3"/>
<comment type="subcellular location">
    <subcellularLocation>
        <location evidence="1">Cell membrane</location>
        <topology evidence="1">Multi-pass membrane protein</topology>
    </subcellularLocation>
</comment>
<feature type="transmembrane region" description="Helical" evidence="13">
    <location>
        <begin position="55"/>
        <end position="75"/>
    </location>
</feature>
<feature type="domain" description="FAD-binding FR-type" evidence="14">
    <location>
        <begin position="328"/>
        <end position="440"/>
    </location>
</feature>
<evidence type="ECO:0000256" key="9">
    <source>
        <dbReference type="ARBA" id="ARBA00023002"/>
    </source>
</evidence>
<dbReference type="PANTHER" id="PTHR32361">
    <property type="entry name" value="FERRIC/CUPRIC REDUCTASE TRANSMEMBRANE COMPONENT"/>
    <property type="match status" value="1"/>
</dbReference>
<dbReference type="Pfam" id="PF08030">
    <property type="entry name" value="NAD_binding_6"/>
    <property type="match status" value="1"/>
</dbReference>
<evidence type="ECO:0000256" key="6">
    <source>
        <dbReference type="ARBA" id="ARBA00022692"/>
    </source>
</evidence>
<sequence>MYDGEPCDPAVVGLPLSDVRCIKAMDCCTAFAAAGNASQAETPWAGQFEYGHWTLWYWIASIGVLTVWHVFNTIMDKRASSRRQSSSLQSRVGAVKRIQALGRFVFYRSRGEKYSCIALPRTGLLVFLVATMVFLAGIVFAERPYYRPHFGYGSPPIAIRCGLIAFACTPILIALAGKANIVTFLTGISHERLNVVHQWLGWIVFVISLIHTIPFFLASVRDRGDGGFQRVKSEFYYNSPGVSEYSGTPPLAMLFGLCVFSIRQVRQRFYESFYVGHILLSITYLGLLFWHSGNERDSWAYLWATLAVWLASWLVRLFWCMRSTNVRSPWFVGAQATVKLLPANLVRIEVERPLYFDLTPAQHCFLRFSHIAVYDNHPFTIASAPTHGTAEKTTEKPLVFLIKVRDGFTRRLAAECEMSEEHALQTSVSLDGPYGGFPYPRLENRYDALLLVAGGSGISACLPWLSHMAAMTRQVRLERVTLVWVFREPQSFDWVAQELQQAVQCAGSVQVHVRLHVTGACDFFCSNAAHAEKSVHIDAIRDPRYERMKAVGEVLAGRPDPRDDVKMAAAANDAAGEAPGKRLFVLTCGPRGLNDAVANACADEQKSVWRGQVGEVKLHVETFSW</sequence>
<protein>
    <recommendedName>
        <fullName evidence="3">ferric-chelate reductase (NADPH)</fullName>
        <ecNumber evidence="3">1.16.1.9</ecNumber>
    </recommendedName>
</protein>
<evidence type="ECO:0000313" key="16">
    <source>
        <dbReference type="Proteomes" id="UP001492380"/>
    </source>
</evidence>
<dbReference type="InterPro" id="IPR013121">
    <property type="entry name" value="Fe_red_NAD-bd_6"/>
</dbReference>
<gene>
    <name evidence="15" type="ORF">HDK90DRAFT_471614</name>
</gene>
<proteinExistence type="inferred from homology"/>
<dbReference type="SUPFAM" id="SSF63380">
    <property type="entry name" value="Riboflavin synthase domain-like"/>
    <property type="match status" value="1"/>
</dbReference>
<dbReference type="InterPro" id="IPR017927">
    <property type="entry name" value="FAD-bd_FR_type"/>
</dbReference>
<dbReference type="Pfam" id="PF08022">
    <property type="entry name" value="FAD_binding_8"/>
    <property type="match status" value="1"/>
</dbReference>
<keyword evidence="8 13" id="KW-1133">Transmembrane helix</keyword>
<dbReference type="InterPro" id="IPR013112">
    <property type="entry name" value="FAD-bd_8"/>
</dbReference>
<comment type="similarity">
    <text evidence="2">Belongs to the ferric reductase (FRE) family.</text>
</comment>
<evidence type="ECO:0000256" key="1">
    <source>
        <dbReference type="ARBA" id="ARBA00004651"/>
    </source>
</evidence>
<accession>A0ABR1Z1R1</accession>
<evidence type="ECO:0000259" key="14">
    <source>
        <dbReference type="PROSITE" id="PS51384"/>
    </source>
</evidence>
<evidence type="ECO:0000256" key="10">
    <source>
        <dbReference type="ARBA" id="ARBA00023065"/>
    </source>
</evidence>
<evidence type="ECO:0000256" key="11">
    <source>
        <dbReference type="ARBA" id="ARBA00023136"/>
    </source>
</evidence>
<evidence type="ECO:0000256" key="8">
    <source>
        <dbReference type="ARBA" id="ARBA00022989"/>
    </source>
</evidence>
<name>A0ABR1Z1R1_9PEZI</name>
<evidence type="ECO:0000313" key="15">
    <source>
        <dbReference type="EMBL" id="KAK8246333.1"/>
    </source>
</evidence>
<keyword evidence="5" id="KW-1003">Cell membrane</keyword>
<evidence type="ECO:0000256" key="12">
    <source>
        <dbReference type="ARBA" id="ARBA00048483"/>
    </source>
</evidence>
<feature type="transmembrane region" description="Helical" evidence="13">
    <location>
        <begin position="199"/>
        <end position="220"/>
    </location>
</feature>
<dbReference type="SFLD" id="SFLDS00052">
    <property type="entry name" value="Ferric_Reductase_Domain"/>
    <property type="match status" value="1"/>
</dbReference>
<dbReference type="EMBL" id="JBBWRZ010000001">
    <property type="protein sequence ID" value="KAK8246333.1"/>
    <property type="molecule type" value="Genomic_DNA"/>
</dbReference>
<feature type="transmembrane region" description="Helical" evidence="13">
    <location>
        <begin position="274"/>
        <end position="293"/>
    </location>
</feature>
<feature type="transmembrane region" description="Helical" evidence="13">
    <location>
        <begin position="118"/>
        <end position="141"/>
    </location>
</feature>
<keyword evidence="9" id="KW-0560">Oxidoreductase</keyword>
<keyword evidence="4" id="KW-0813">Transport</keyword>
<keyword evidence="10" id="KW-0406">Ion transport</keyword>
<evidence type="ECO:0000256" key="2">
    <source>
        <dbReference type="ARBA" id="ARBA00006278"/>
    </source>
</evidence>
<dbReference type="PANTHER" id="PTHR32361:SF23">
    <property type="entry name" value="FERRIC-CHELATE REDUCTASE"/>
    <property type="match status" value="1"/>
</dbReference>
<comment type="catalytic activity">
    <reaction evidence="12">
        <text>2 a Fe(II)-siderophore + NADP(+) + H(+) = 2 a Fe(III)-siderophore + NADPH</text>
        <dbReference type="Rhea" id="RHEA:28795"/>
        <dbReference type="Rhea" id="RHEA-COMP:11342"/>
        <dbReference type="Rhea" id="RHEA-COMP:11344"/>
        <dbReference type="ChEBI" id="CHEBI:15378"/>
        <dbReference type="ChEBI" id="CHEBI:29033"/>
        <dbReference type="ChEBI" id="CHEBI:29034"/>
        <dbReference type="ChEBI" id="CHEBI:57783"/>
        <dbReference type="ChEBI" id="CHEBI:58349"/>
        <dbReference type="EC" id="1.16.1.9"/>
    </reaction>
</comment>
<feature type="transmembrane region" description="Helical" evidence="13">
    <location>
        <begin position="448"/>
        <end position="466"/>
    </location>
</feature>
<keyword evidence="7" id="KW-0249">Electron transport</keyword>
<keyword evidence="6 13" id="KW-0812">Transmembrane</keyword>
<organism evidence="15 16">
    <name type="scientific">Phyllosticta capitalensis</name>
    <dbReference type="NCBI Taxonomy" id="121624"/>
    <lineage>
        <taxon>Eukaryota</taxon>
        <taxon>Fungi</taxon>
        <taxon>Dikarya</taxon>
        <taxon>Ascomycota</taxon>
        <taxon>Pezizomycotina</taxon>
        <taxon>Dothideomycetes</taxon>
        <taxon>Dothideomycetes incertae sedis</taxon>
        <taxon>Botryosphaeriales</taxon>
        <taxon>Phyllostictaceae</taxon>
        <taxon>Phyllosticta</taxon>
    </lineage>
</organism>
<evidence type="ECO:0000256" key="3">
    <source>
        <dbReference type="ARBA" id="ARBA00012668"/>
    </source>
</evidence>
<dbReference type="Pfam" id="PF01794">
    <property type="entry name" value="Ferric_reduct"/>
    <property type="match status" value="1"/>
</dbReference>
<reference evidence="15 16" key="1">
    <citation type="submission" date="2024-04" db="EMBL/GenBank/DDBJ databases">
        <title>Phyllosticta paracitricarpa is synonymous to the EU quarantine fungus P. citricarpa based on phylogenomic analyses.</title>
        <authorList>
            <consortium name="Lawrence Berkeley National Laboratory"/>
            <person name="Van Ingen-Buijs V.A."/>
            <person name="Van Westerhoven A.C."/>
            <person name="Haridas S."/>
            <person name="Skiadas P."/>
            <person name="Martin F."/>
            <person name="Groenewald J.Z."/>
            <person name="Crous P.W."/>
            <person name="Seidl M.F."/>
        </authorList>
    </citation>
    <scope>NUCLEOTIDE SEQUENCE [LARGE SCALE GENOMIC DNA]</scope>
    <source>
        <strain evidence="15 16">CBS 123374</strain>
    </source>
</reference>
<feature type="transmembrane region" description="Helical" evidence="13">
    <location>
        <begin position="157"/>
        <end position="178"/>
    </location>
</feature>
<dbReference type="InterPro" id="IPR051410">
    <property type="entry name" value="Ferric/Cupric_Reductase"/>
</dbReference>
<keyword evidence="16" id="KW-1185">Reference proteome</keyword>